<proteinExistence type="predicted"/>
<keyword evidence="13" id="KW-1185">Reference proteome</keyword>
<dbReference type="PANTHER" id="PTHR21448:SF0">
    <property type="entry name" value="PROTEIN PHOSPHATASE 1 REGULATORY SUBUNIT 21"/>
    <property type="match status" value="1"/>
</dbReference>
<dbReference type="Pfam" id="PF10212">
    <property type="entry name" value="PPP1R21_helical"/>
    <property type="match status" value="1"/>
</dbReference>
<evidence type="ECO:0000256" key="4">
    <source>
        <dbReference type="ARBA" id="ARBA00022884"/>
    </source>
</evidence>
<dbReference type="GO" id="GO:0003723">
    <property type="term" value="F:RNA binding"/>
    <property type="evidence" value="ECO:0007669"/>
    <property type="project" value="UniProtKB-KW"/>
</dbReference>
<sequence length="659" mass="75704">MADAAKYQKLASEYAKLKAQFPVLKKAYIDEQTACSEVKDQLKEKEQAVRKFEQEIDSLTFRNQQLSKRVLLLQDELDDAQSHKKKGKNKHSDASYTPSSISAGVFNEELQRKIEENAKLSQQVDESTRMYQGRIEELEAKVKEYEDKFNQHQEVNDVNKEKNKVLIDRLQEEKAMIEVKLQTLETDTKKYRSRADKAEESLSDVQCQLQKQLDTANKIISDKLPFIDTKNRELNGLNLPTHDRKHQLRARELVSQTANHLTDMVQALSNFFTYSEQRSKIYPAECISEPMSPVNIQYCKYLHENVQYLRPLEQSFKVFLSTLNEDTLTTLETATDLQIFSRKFNTCIEYFNKLLPYQLLSIEEECAVSSCTSTLETKNRDLHKSFKHLNQVFNKLQSYISLLASQSSKSCPHPKINHPRFFTLLCQVLKDLDRAVRDVSKHYNSKVSLEHQLPTASQKLKTTDECVVSSLISLVTCTSKLSSFLSGNIDFFSQTGGYRTRGSSIGNDPMMEGPRSNPATVQFRQKAANYLGLLTIPCPDSVPHKTAVQNRKTLLSSAESKEGLSKQLTTFQQRVGRLEQDKEHYMLELQLLQIKYDNEIQKVKKIEKELQEIKRRSQRTDSIEDNITIVMPSASTSETQSKPSVLTSQVSNVIFRTRK</sequence>
<dbReference type="EMBL" id="UYJE01007730">
    <property type="protein sequence ID" value="VDI57474.1"/>
    <property type="molecule type" value="Genomic_DNA"/>
</dbReference>
<dbReference type="SMART" id="SM01254">
    <property type="entry name" value="KLRAQ"/>
    <property type="match status" value="1"/>
</dbReference>
<feature type="coiled-coil region" evidence="9">
    <location>
        <begin position="561"/>
        <end position="623"/>
    </location>
</feature>
<organism evidence="12 13">
    <name type="scientific">Mytilus galloprovincialis</name>
    <name type="common">Mediterranean mussel</name>
    <dbReference type="NCBI Taxonomy" id="29158"/>
    <lineage>
        <taxon>Eukaryota</taxon>
        <taxon>Metazoa</taxon>
        <taxon>Spiralia</taxon>
        <taxon>Lophotrochozoa</taxon>
        <taxon>Mollusca</taxon>
        <taxon>Bivalvia</taxon>
        <taxon>Autobranchia</taxon>
        <taxon>Pteriomorphia</taxon>
        <taxon>Mytilida</taxon>
        <taxon>Mytiloidea</taxon>
        <taxon>Mytilidae</taxon>
        <taxon>Mytilinae</taxon>
        <taxon>Mytilus</taxon>
    </lineage>
</organism>
<evidence type="ECO:0000256" key="5">
    <source>
        <dbReference type="ARBA" id="ARBA00023054"/>
    </source>
</evidence>
<evidence type="ECO:0000256" key="8">
    <source>
        <dbReference type="ARBA" id="ARBA00044824"/>
    </source>
</evidence>
<evidence type="ECO:0000313" key="12">
    <source>
        <dbReference type="EMBL" id="VDI57474.1"/>
    </source>
</evidence>
<evidence type="ECO:0000313" key="13">
    <source>
        <dbReference type="Proteomes" id="UP000596742"/>
    </source>
</evidence>
<evidence type="ECO:0000256" key="1">
    <source>
        <dbReference type="ARBA" id="ARBA00004412"/>
    </source>
</evidence>
<dbReference type="AlphaFoldDB" id="A0A8B6G1T1"/>
<dbReference type="InterPro" id="IPR040024">
    <property type="entry name" value="PPP1R21"/>
</dbReference>
<evidence type="ECO:0000256" key="3">
    <source>
        <dbReference type="ARBA" id="ARBA00022753"/>
    </source>
</evidence>
<evidence type="ECO:0000256" key="7">
    <source>
        <dbReference type="ARBA" id="ARBA00031617"/>
    </source>
</evidence>
<gene>
    <name evidence="12" type="ORF">MGAL_10B089931</name>
</gene>
<dbReference type="Pfam" id="PF10205">
    <property type="entry name" value="KLRAQ"/>
    <property type="match status" value="1"/>
</dbReference>
<dbReference type="InterPro" id="IPR019343">
    <property type="entry name" value="PPP1R21_N"/>
</dbReference>
<dbReference type="GO" id="GO:0016020">
    <property type="term" value="C:membrane"/>
    <property type="evidence" value="ECO:0007669"/>
    <property type="project" value="TreeGrafter"/>
</dbReference>
<feature type="domain" description="Protein phosphatase 1 regulatory subunit 21 N-terminal" evidence="11">
    <location>
        <begin position="8"/>
        <end position="110"/>
    </location>
</feature>
<reference evidence="12" key="1">
    <citation type="submission" date="2018-11" db="EMBL/GenBank/DDBJ databases">
        <authorList>
            <person name="Alioto T."/>
            <person name="Alioto T."/>
        </authorList>
    </citation>
    <scope>NUCLEOTIDE SEQUENCE</scope>
</reference>
<dbReference type="Proteomes" id="UP000596742">
    <property type="component" value="Unassembled WGS sequence"/>
</dbReference>
<dbReference type="PANTHER" id="PTHR21448">
    <property type="entry name" value="SMOOTH MUSCLE MYOSIN HEAVY CHAIN-RELATED"/>
    <property type="match status" value="1"/>
</dbReference>
<accession>A0A8B6G1T1</accession>
<name>A0A8B6G1T1_MYTGA</name>
<evidence type="ECO:0000256" key="2">
    <source>
        <dbReference type="ARBA" id="ARBA00020102"/>
    </source>
</evidence>
<dbReference type="OrthoDB" id="5566667at2759"/>
<keyword evidence="4" id="KW-0694">RNA-binding</keyword>
<dbReference type="GO" id="GO:0005769">
    <property type="term" value="C:early endosome"/>
    <property type="evidence" value="ECO:0007669"/>
    <property type="project" value="UniProtKB-SubCell"/>
</dbReference>
<comment type="subcellular location">
    <subcellularLocation>
        <location evidence="1">Early endosome</location>
    </subcellularLocation>
</comment>
<feature type="coiled-coil region" evidence="9">
    <location>
        <begin position="110"/>
        <end position="215"/>
    </location>
</feature>
<evidence type="ECO:0000256" key="10">
    <source>
        <dbReference type="SAM" id="MobiDB-lite"/>
    </source>
</evidence>
<protein>
    <recommendedName>
        <fullName evidence="2">Protein phosphatase 1 regulatory subunit 21</fullName>
    </recommendedName>
    <alternativeName>
        <fullName evidence="7">Coiled-coil domain-containing protein 128</fullName>
    </alternativeName>
    <alternativeName>
        <fullName evidence="8">Ferry endosomal RAB5 effector complex subunit 2</fullName>
    </alternativeName>
    <alternativeName>
        <fullName evidence="6">KLRAQ motif-containing protein 1</fullName>
    </alternativeName>
</protein>
<keyword evidence="3" id="KW-0967">Endosome</keyword>
<evidence type="ECO:0000256" key="9">
    <source>
        <dbReference type="SAM" id="Coils"/>
    </source>
</evidence>
<dbReference type="InterPro" id="IPR019348">
    <property type="entry name" value="PPP1R21_six_helix"/>
</dbReference>
<comment type="caution">
    <text evidence="12">The sequence shown here is derived from an EMBL/GenBank/DDBJ whole genome shotgun (WGS) entry which is preliminary data.</text>
</comment>
<keyword evidence="5 9" id="KW-0175">Coiled coil</keyword>
<evidence type="ECO:0000256" key="6">
    <source>
        <dbReference type="ARBA" id="ARBA00031361"/>
    </source>
</evidence>
<evidence type="ECO:0000259" key="11">
    <source>
        <dbReference type="SMART" id="SM01254"/>
    </source>
</evidence>
<feature type="region of interest" description="Disordered" evidence="10">
    <location>
        <begin position="81"/>
        <end position="100"/>
    </location>
</feature>